<keyword evidence="4" id="KW-0804">Transcription</keyword>
<accession>A0A1G7JH59</accession>
<dbReference type="OrthoDB" id="7500534at2"/>
<reference evidence="6 9" key="2">
    <citation type="submission" date="2019-12" db="EMBL/GenBank/DDBJ databases">
        <authorList>
            <person name="Zheng J."/>
        </authorList>
    </citation>
    <scope>NUCLEOTIDE SEQUENCE [LARGE SCALE GENOMIC DNA]</scope>
    <source>
        <strain evidence="6 9">DSM 27347</strain>
    </source>
</reference>
<evidence type="ECO:0000313" key="7">
    <source>
        <dbReference type="EMBL" id="SDF24248.1"/>
    </source>
</evidence>
<evidence type="ECO:0000313" key="6">
    <source>
        <dbReference type="EMBL" id="MWC43882.1"/>
    </source>
</evidence>
<keyword evidence="8" id="KW-1185">Reference proteome</keyword>
<keyword evidence="2" id="KW-0805">Transcription regulation</keyword>
<dbReference type="Pfam" id="PF00126">
    <property type="entry name" value="HTH_1"/>
    <property type="match status" value="1"/>
</dbReference>
<dbReference type="InterPro" id="IPR036388">
    <property type="entry name" value="WH-like_DNA-bd_sf"/>
</dbReference>
<dbReference type="EMBL" id="FNBI01000002">
    <property type="protein sequence ID" value="SDF24248.1"/>
    <property type="molecule type" value="Genomic_DNA"/>
</dbReference>
<dbReference type="FunFam" id="1.10.10.10:FF:000001">
    <property type="entry name" value="LysR family transcriptional regulator"/>
    <property type="match status" value="1"/>
</dbReference>
<dbReference type="PANTHER" id="PTHR30346:SF0">
    <property type="entry name" value="HCA OPERON TRANSCRIPTIONAL ACTIVATOR HCAR"/>
    <property type="match status" value="1"/>
</dbReference>
<dbReference type="InterPro" id="IPR036390">
    <property type="entry name" value="WH_DNA-bd_sf"/>
</dbReference>
<evidence type="ECO:0000313" key="8">
    <source>
        <dbReference type="Proteomes" id="UP000323502"/>
    </source>
</evidence>
<dbReference type="InterPro" id="IPR000847">
    <property type="entry name" value="LysR_HTH_N"/>
</dbReference>
<organism evidence="7 8">
    <name type="scientific">Sphingomonas carotinifaciens</name>
    <dbReference type="NCBI Taxonomy" id="1166323"/>
    <lineage>
        <taxon>Bacteria</taxon>
        <taxon>Pseudomonadati</taxon>
        <taxon>Pseudomonadota</taxon>
        <taxon>Alphaproteobacteria</taxon>
        <taxon>Sphingomonadales</taxon>
        <taxon>Sphingomonadaceae</taxon>
        <taxon>Sphingomonas</taxon>
    </lineage>
</organism>
<comment type="similarity">
    <text evidence="1">Belongs to the LysR transcriptional regulatory family.</text>
</comment>
<dbReference type="Pfam" id="PF03466">
    <property type="entry name" value="LysR_substrate"/>
    <property type="match status" value="1"/>
</dbReference>
<sequence>MSRQTLPSDPPTAASPGIDVRRLRYFLAVAEELHFGRAAERLHIAQPALSRQIANLEAGIGALLFDRTRSTIGLTAAGEALLPRARDIIVRVADAARVAKRASEGTIGVIQVGFVGSATFSILPGVFNRYRAAHPDVELVLHAMNTAELRVALIERSIDVAFARPGIQDPEIVSEVVQREPLIVALPEVDDLAQQNHVALADLALRPFVLYPRQPRPSFADHVLGLCRREGFVPTIAQETLEIQTALSLVSVGAGVAIVPESASEAQLTGVAYRPFLGDVPQTQLSLAYRRDNRSPVVSGFCALARDRRAR</sequence>
<dbReference type="PANTHER" id="PTHR30346">
    <property type="entry name" value="TRANSCRIPTIONAL DUAL REGULATOR HCAR-RELATED"/>
    <property type="match status" value="1"/>
</dbReference>
<dbReference type="Proteomes" id="UP000436801">
    <property type="component" value="Unassembled WGS sequence"/>
</dbReference>
<dbReference type="EMBL" id="WSUT01000005">
    <property type="protein sequence ID" value="MWC43882.1"/>
    <property type="molecule type" value="Genomic_DNA"/>
</dbReference>
<name>A0A1G7JH59_9SPHN</name>
<feature type="domain" description="HTH lysR-type" evidence="5">
    <location>
        <begin position="18"/>
        <end position="75"/>
    </location>
</feature>
<protein>
    <submittedName>
        <fullName evidence="7">DNA-binding transcriptional regulator, LysR family</fullName>
    </submittedName>
    <submittedName>
        <fullName evidence="6">LysR family transcriptional regulator</fullName>
    </submittedName>
</protein>
<dbReference type="Gene3D" id="1.10.10.10">
    <property type="entry name" value="Winged helix-like DNA-binding domain superfamily/Winged helix DNA-binding domain"/>
    <property type="match status" value="1"/>
</dbReference>
<proteinExistence type="inferred from homology"/>
<dbReference type="GO" id="GO:0003700">
    <property type="term" value="F:DNA-binding transcription factor activity"/>
    <property type="evidence" value="ECO:0007669"/>
    <property type="project" value="InterPro"/>
</dbReference>
<evidence type="ECO:0000256" key="4">
    <source>
        <dbReference type="ARBA" id="ARBA00023163"/>
    </source>
</evidence>
<evidence type="ECO:0000259" key="5">
    <source>
        <dbReference type="PROSITE" id="PS50931"/>
    </source>
</evidence>
<dbReference type="InterPro" id="IPR005119">
    <property type="entry name" value="LysR_subst-bd"/>
</dbReference>
<dbReference type="GO" id="GO:0032993">
    <property type="term" value="C:protein-DNA complex"/>
    <property type="evidence" value="ECO:0007669"/>
    <property type="project" value="TreeGrafter"/>
</dbReference>
<dbReference type="AlphaFoldDB" id="A0A1G7JH59"/>
<evidence type="ECO:0000313" key="9">
    <source>
        <dbReference type="Proteomes" id="UP000436801"/>
    </source>
</evidence>
<dbReference type="GO" id="GO:0003677">
    <property type="term" value="F:DNA binding"/>
    <property type="evidence" value="ECO:0007669"/>
    <property type="project" value="UniProtKB-KW"/>
</dbReference>
<evidence type="ECO:0000256" key="1">
    <source>
        <dbReference type="ARBA" id="ARBA00009437"/>
    </source>
</evidence>
<evidence type="ECO:0000256" key="3">
    <source>
        <dbReference type="ARBA" id="ARBA00023125"/>
    </source>
</evidence>
<dbReference type="CDD" id="cd08414">
    <property type="entry name" value="PBP2_LTTR_aromatics_like"/>
    <property type="match status" value="1"/>
</dbReference>
<reference evidence="7 8" key="1">
    <citation type="submission" date="2016-10" db="EMBL/GenBank/DDBJ databases">
        <authorList>
            <person name="Varghese N."/>
            <person name="Submissions S."/>
        </authorList>
    </citation>
    <scope>NUCLEOTIDE SEQUENCE [LARGE SCALE GENOMIC DNA]</scope>
    <source>
        <strain evidence="7 8">S7-754</strain>
    </source>
</reference>
<dbReference type="SUPFAM" id="SSF46785">
    <property type="entry name" value="Winged helix' DNA-binding domain"/>
    <property type="match status" value="1"/>
</dbReference>
<dbReference type="PRINTS" id="PR00039">
    <property type="entry name" value="HTHLYSR"/>
</dbReference>
<gene>
    <name evidence="6" type="ORF">GQR91_09490</name>
    <name evidence="7" type="ORF">SAMN05216557_102636</name>
</gene>
<dbReference type="Proteomes" id="UP000323502">
    <property type="component" value="Unassembled WGS sequence"/>
</dbReference>
<dbReference type="PROSITE" id="PS50931">
    <property type="entry name" value="HTH_LYSR"/>
    <property type="match status" value="1"/>
</dbReference>
<dbReference type="RefSeq" id="WP_149681934.1">
    <property type="nucleotide sequence ID" value="NZ_FNBI01000002.1"/>
</dbReference>
<dbReference type="Gene3D" id="3.40.190.10">
    <property type="entry name" value="Periplasmic binding protein-like II"/>
    <property type="match status" value="2"/>
</dbReference>
<dbReference type="SUPFAM" id="SSF53850">
    <property type="entry name" value="Periplasmic binding protein-like II"/>
    <property type="match status" value="1"/>
</dbReference>
<evidence type="ECO:0000256" key="2">
    <source>
        <dbReference type="ARBA" id="ARBA00023015"/>
    </source>
</evidence>
<keyword evidence="3 7" id="KW-0238">DNA-binding</keyword>